<dbReference type="Proteomes" id="UP001054902">
    <property type="component" value="Unassembled WGS sequence"/>
</dbReference>
<keyword evidence="3" id="KW-0812">Transmembrane</keyword>
<dbReference type="InterPro" id="IPR006598">
    <property type="entry name" value="CAP10"/>
</dbReference>
<keyword evidence="6" id="KW-1185">Reference proteome</keyword>
<evidence type="ECO:0000313" key="6">
    <source>
        <dbReference type="Proteomes" id="UP001054902"/>
    </source>
</evidence>
<feature type="domain" description="Glycosyl transferase CAP10" evidence="4">
    <location>
        <begin position="220"/>
        <end position="482"/>
    </location>
</feature>
<protein>
    <recommendedName>
        <fullName evidence="4">Glycosyl transferase CAP10 domain-containing protein</fullName>
    </recommendedName>
</protein>
<evidence type="ECO:0000256" key="2">
    <source>
        <dbReference type="ARBA" id="ARBA00022679"/>
    </source>
</evidence>
<keyword evidence="3" id="KW-1133">Transmembrane helix</keyword>
<keyword evidence="3" id="KW-0472">Membrane</keyword>
<reference evidence="5 6" key="1">
    <citation type="journal article" date="2021" name="Sci. Rep.">
        <title>The genome of the diatom Chaetoceros tenuissimus carries an ancient integrated fragment of an extant virus.</title>
        <authorList>
            <person name="Hongo Y."/>
            <person name="Kimura K."/>
            <person name="Takaki Y."/>
            <person name="Yoshida Y."/>
            <person name="Baba S."/>
            <person name="Kobayashi G."/>
            <person name="Nagasaki K."/>
            <person name="Hano T."/>
            <person name="Tomaru Y."/>
        </authorList>
    </citation>
    <scope>NUCLEOTIDE SEQUENCE [LARGE SCALE GENOMIC DNA]</scope>
    <source>
        <strain evidence="5 6">NIES-3715</strain>
    </source>
</reference>
<dbReference type="PANTHER" id="PTHR12203:SF35">
    <property type="entry name" value="PROTEIN O-GLUCOSYLTRANSFERASE 1"/>
    <property type="match status" value="1"/>
</dbReference>
<dbReference type="GO" id="GO:0016740">
    <property type="term" value="F:transferase activity"/>
    <property type="evidence" value="ECO:0007669"/>
    <property type="project" value="UniProtKB-KW"/>
</dbReference>
<comment type="similarity">
    <text evidence="1">Belongs to the glycosyltransferase 90 family.</text>
</comment>
<dbReference type="Pfam" id="PF05686">
    <property type="entry name" value="Glyco_transf_90"/>
    <property type="match status" value="1"/>
</dbReference>
<dbReference type="InterPro" id="IPR051091">
    <property type="entry name" value="O-Glucosyltr/Glycosyltrsf_90"/>
</dbReference>
<gene>
    <name evidence="5" type="ORF">CTEN210_13527</name>
</gene>
<feature type="transmembrane region" description="Helical" evidence="3">
    <location>
        <begin position="20"/>
        <end position="44"/>
    </location>
</feature>
<proteinExistence type="inferred from homology"/>
<name>A0AAD3D5H1_9STRA</name>
<keyword evidence="2" id="KW-0808">Transferase</keyword>
<evidence type="ECO:0000259" key="4">
    <source>
        <dbReference type="SMART" id="SM00672"/>
    </source>
</evidence>
<sequence length="506" mass="59019">MNRGRNESSNRRGRRLLSRIFVLAPAAAILLVVPILTSSSAFIFSTKQIINNFKESIADREITNQSNSINAEVLLKVNVDRTKGDLLSKVNISHSIHQKYNFYKWDDPEGININSVISYLKWFATHGLQSKGNFNIDHFPLLPMMLKYNPQNNLIKVRYSLAAMKKHSIWNHFYKDRVHPILKFIRTSLENRLNLHIQKVSTGRVDDHTRLYQVFRKGMEIPVLFEVSDWNWCSTDYNPISNPVYNHTFRKVGIIPIFSLAMKVNCNFTFSVPNYLAIRQAKQNSSEWDEYFDRSANEYPWESKANAAVWRGTHNPPRKFNRKWLVQYAKNTTVVTRRTADGNTEQSFLIDAEIANKKTKEFHMPFEDFQKYKAIIDIDGNGWSGRFQRLLCMNSVVVKFQPSALEYNSAETLIPWIHYIPADSDTLEKHVKFAVDEKNKDTVKQIISNAHEWCRNHFTLERMADDLLDILSSYVKELDRGDSNWEQIWKESSIDSTEKSMNYVQV</sequence>
<organism evidence="5 6">
    <name type="scientific">Chaetoceros tenuissimus</name>
    <dbReference type="NCBI Taxonomy" id="426638"/>
    <lineage>
        <taxon>Eukaryota</taxon>
        <taxon>Sar</taxon>
        <taxon>Stramenopiles</taxon>
        <taxon>Ochrophyta</taxon>
        <taxon>Bacillariophyta</taxon>
        <taxon>Coscinodiscophyceae</taxon>
        <taxon>Chaetocerotophycidae</taxon>
        <taxon>Chaetocerotales</taxon>
        <taxon>Chaetocerotaceae</taxon>
        <taxon>Chaetoceros</taxon>
    </lineage>
</organism>
<evidence type="ECO:0000256" key="3">
    <source>
        <dbReference type="SAM" id="Phobius"/>
    </source>
</evidence>
<comment type="caution">
    <text evidence="5">The sequence shown here is derived from an EMBL/GenBank/DDBJ whole genome shotgun (WGS) entry which is preliminary data.</text>
</comment>
<dbReference type="PANTHER" id="PTHR12203">
    <property type="entry name" value="KDEL LYS-ASP-GLU-LEU CONTAINING - RELATED"/>
    <property type="match status" value="1"/>
</dbReference>
<dbReference type="SMART" id="SM00672">
    <property type="entry name" value="CAP10"/>
    <property type="match status" value="1"/>
</dbReference>
<evidence type="ECO:0000313" key="5">
    <source>
        <dbReference type="EMBL" id="GFH57051.1"/>
    </source>
</evidence>
<dbReference type="EMBL" id="BLLK01000057">
    <property type="protein sequence ID" value="GFH57051.1"/>
    <property type="molecule type" value="Genomic_DNA"/>
</dbReference>
<accession>A0AAD3D5H1</accession>
<dbReference type="AlphaFoldDB" id="A0AAD3D5H1"/>
<evidence type="ECO:0000256" key="1">
    <source>
        <dbReference type="ARBA" id="ARBA00010118"/>
    </source>
</evidence>